<dbReference type="EMBL" id="RFFJ01000014">
    <property type="protein sequence ID" value="RMI44649.1"/>
    <property type="molecule type" value="Genomic_DNA"/>
</dbReference>
<dbReference type="Proteomes" id="UP000278673">
    <property type="component" value="Unassembled WGS sequence"/>
</dbReference>
<evidence type="ECO:0000313" key="4">
    <source>
        <dbReference type="Proteomes" id="UP000278673"/>
    </source>
</evidence>
<dbReference type="InterPro" id="IPR055149">
    <property type="entry name" value="Agl_cat_D2"/>
</dbReference>
<dbReference type="Gene3D" id="2.160.20.10">
    <property type="entry name" value="Single-stranded right-handed beta-helix, Pectin lyase-like"/>
    <property type="match status" value="1"/>
</dbReference>
<dbReference type="SUPFAM" id="SSF49785">
    <property type="entry name" value="Galactose-binding domain-like"/>
    <property type="match status" value="1"/>
</dbReference>
<organism evidence="3 4">
    <name type="scientific">Streptomyces triticirhizae</name>
    <dbReference type="NCBI Taxonomy" id="2483353"/>
    <lineage>
        <taxon>Bacteria</taxon>
        <taxon>Bacillati</taxon>
        <taxon>Actinomycetota</taxon>
        <taxon>Actinomycetes</taxon>
        <taxon>Kitasatosporales</taxon>
        <taxon>Streptomycetaceae</taxon>
        <taxon>Streptomyces</taxon>
    </lineage>
</organism>
<dbReference type="InterPro" id="IPR012334">
    <property type="entry name" value="Pectin_lyas_fold"/>
</dbReference>
<name>A0A3M2M4Y4_9ACTN</name>
<dbReference type="InterPro" id="IPR006626">
    <property type="entry name" value="PbH1"/>
</dbReference>
<evidence type="ECO:0000259" key="2">
    <source>
        <dbReference type="Pfam" id="PF22816"/>
    </source>
</evidence>
<accession>A0A3M2M4Y4</accession>
<feature type="domain" description="Alpha-1,3-glucanase catalytic" evidence="2">
    <location>
        <begin position="312"/>
        <end position="616"/>
    </location>
</feature>
<feature type="domain" description="CBM6/CBM35/CBM36-like 1" evidence="1">
    <location>
        <begin position="129"/>
        <end position="283"/>
    </location>
</feature>
<proteinExistence type="predicted"/>
<protein>
    <submittedName>
        <fullName evidence="3">Uncharacterized protein</fullName>
    </submittedName>
</protein>
<keyword evidence="4" id="KW-1185">Reference proteome</keyword>
<dbReference type="InterPro" id="IPR033801">
    <property type="entry name" value="CBM6-CBM35-CBM36-like_1"/>
</dbReference>
<evidence type="ECO:0000259" key="1">
    <source>
        <dbReference type="Pfam" id="PF22815"/>
    </source>
</evidence>
<dbReference type="InterPro" id="IPR008979">
    <property type="entry name" value="Galactose-bd-like_sf"/>
</dbReference>
<reference evidence="3 4" key="1">
    <citation type="submission" date="2018-10" db="EMBL/GenBank/DDBJ databases">
        <title>Isolation, diversity and antifungal activity of actinobacteria from wheat.</title>
        <authorList>
            <person name="Han C."/>
        </authorList>
    </citation>
    <scope>NUCLEOTIDE SEQUENCE [LARGE SCALE GENOMIC DNA]</scope>
    <source>
        <strain evidence="3 4">NEAU-YY642</strain>
    </source>
</reference>
<dbReference type="SMART" id="SM00710">
    <property type="entry name" value="PbH1"/>
    <property type="match status" value="7"/>
</dbReference>
<sequence length="653" mass="68028">MIPVADAFRSGGAQPGQDALALTGFAAEGARAVFTVAGAEEGASGLTVHYRTQGEETATVTLLANGTEVERLALPGTAGAWDTLETGVPLRAGLNTVTLRTASGDNGAFELSGITVADAAPAPTRGAALPYTAYEAEAGTTDGTVIGPDRTYLTVPSEASGRQAVVLEETGSHVEFELTEPANALTLRHSIPDSADGTGIDATLSLYVNGEHHRDLELTSRHAWVYGEYPYTNNPAEGSPHRFFDESRVLLDEELPAGTVLRLQKDAEDTADSYTVDLLEAETAPGPGTMPDGFVDATERGVTPDDGSDDTAALNEALAQTSSEGLGLWLPPGDYHISDHVNLTGATLRGAGEWHTVLRGSDGLGGFFGRGGTSVVQDLTLDGGATVRDDAGDHAAFEGDFGSGSTLQNIWIEHSKVGLWIQSPTDGLLATGLRIRDTYADGVNLHRGTANTEVTHSSIRNTGDDGLAMWSESEAVSDSAFRFNTVQVPLLANAVGIYGGHANGVEDNVLADTVTSSAGIAISTRFSPVPFSGTTSVRRNTLLRTGGYEPNWDSAFGALWIYADTSDITAPVVVNDLEIVDSTYSGILVSWQRTVTELSVSDVEITGTGRFGIEINAAGSGTFSGVRVSGAAEGGLDLTGGFTVERGEGNSGW</sequence>
<dbReference type="SUPFAM" id="SSF51126">
    <property type="entry name" value="Pectin lyase-like"/>
    <property type="match status" value="1"/>
</dbReference>
<evidence type="ECO:0000313" key="3">
    <source>
        <dbReference type="EMBL" id="RMI44649.1"/>
    </source>
</evidence>
<dbReference type="Pfam" id="PF22816">
    <property type="entry name" value="CatAgl_D2"/>
    <property type="match status" value="1"/>
</dbReference>
<comment type="caution">
    <text evidence="3">The sequence shown here is derived from an EMBL/GenBank/DDBJ whole genome shotgun (WGS) entry which is preliminary data.</text>
</comment>
<gene>
    <name evidence="3" type="ORF">EBN88_04840</name>
</gene>
<dbReference type="Gene3D" id="2.60.120.260">
    <property type="entry name" value="Galactose-binding domain-like"/>
    <property type="match status" value="2"/>
</dbReference>
<dbReference type="Pfam" id="PF22815">
    <property type="entry name" value="CatAgl_D1"/>
    <property type="match status" value="1"/>
</dbReference>
<dbReference type="InterPro" id="IPR011050">
    <property type="entry name" value="Pectin_lyase_fold/virulence"/>
</dbReference>
<dbReference type="CDD" id="cd14490">
    <property type="entry name" value="CBM6-CBM35-CBM36_like_1"/>
    <property type="match status" value="1"/>
</dbReference>
<dbReference type="AlphaFoldDB" id="A0A3M2M4Y4"/>